<evidence type="ECO:0000256" key="1">
    <source>
        <dbReference type="SAM" id="MobiDB-lite"/>
    </source>
</evidence>
<reference evidence="3" key="1">
    <citation type="journal article" date="2015" name="Nat. Genet.">
        <title>The genome and transcriptome of the zoonotic hookworm Ancylostoma ceylanicum identify infection-specific gene families.</title>
        <authorList>
            <person name="Schwarz E.M."/>
            <person name="Hu Y."/>
            <person name="Antoshechkin I."/>
            <person name="Miller M.M."/>
            <person name="Sternberg P.W."/>
            <person name="Aroian R.V."/>
        </authorList>
    </citation>
    <scope>NUCLEOTIDE SEQUENCE</scope>
    <source>
        <strain evidence="3">HY135</strain>
    </source>
</reference>
<accession>A0A016UIW8</accession>
<dbReference type="OrthoDB" id="5866872at2759"/>
<sequence length="993" mass="113162">MKCALCENEQSRASFAPIPSKKVATIILLSCLARYNVITLEDAKKHYKDVFVSRKRVCKNHFIQAIMFLGWEIEQLSGEFPLNGISEAPAIVMDSLLIHLRKYRGLLDDTMPMEKKDVREFFNEYMVEFHDEITERISTPNSAEEALFLKANANFDIKKEEESTSQIVINEQLPGTSDGRDTDSPAFFVPKEELESPGQNVLNPTSFSPNLPHSSASSSDEGDNYHEYEARMTCVICSVTYPVTQLKVASRLPQRNIIFLTCMLIKRMIKAEDAVRIYNEFKRTPKRCCKKHYFEAAKLIQEELKKCPECLPNEARVPRFIPMELLQLLKENGDFIDKDVVLNAGDVAAFFRECLNKFHNGKEWELVEGMEGFGQHGAPKNRAEHRLPTRKRRHEGEEEPGVQPKASAVGKICGHTRISTTPRNSNYKDQCSCVVCCCTRDKSEFYRTSPHTDQNIILLSCLVLNGSFKTEVAKVMLREIIKDVQLVCKKHYMLSMLYIYKSIKEKWNQLATSSFCALPVYIRVDLVDRINQCASQIQKGLVLPRNYKKPVEITEDLVEQFYNTYELKFNVISRLIARDTGRNEGDTPKDKVYDVLKDDSFSATQSDYANRTVQPTVKSRYCKKTVADGIATNEVQFSNSAGSFAPIPTCPRWQIQRKRQETSKRMSLLACGLCGCVRLLVDVRKESAKAGRTNVLLACLMRQGLVHPTVAAKFHKDASRAQKRLCNEHFIHAGAYLAAAVRTLTGQYPSLGLWNIPFDIMANIVAILQEHLHLITHKDALHAYDVASFFNDYLMKYVETDEWKITEVLHNGIELGTILDLDGLQRRRLTLENSEKMDVDGADEELFSNNTGGQSEEDQLFCKTEKDEQSDIIIIEEQRSASEPPQNISKHGDKPDSAALTPVQSLQQEIVESWKTRCGVCYQRAITGLRKPSTIRNYNIVLLACMVMDNTIDVSEATDLMWKISYFNVVICDKHFIAAVRFCLFLNFYIHLW</sequence>
<feature type="region of interest" description="Disordered" evidence="1">
    <location>
        <begin position="195"/>
        <end position="223"/>
    </location>
</feature>
<organism evidence="2 3">
    <name type="scientific">Ancylostoma ceylanicum</name>
    <dbReference type="NCBI Taxonomy" id="53326"/>
    <lineage>
        <taxon>Eukaryota</taxon>
        <taxon>Metazoa</taxon>
        <taxon>Ecdysozoa</taxon>
        <taxon>Nematoda</taxon>
        <taxon>Chromadorea</taxon>
        <taxon>Rhabditida</taxon>
        <taxon>Rhabditina</taxon>
        <taxon>Rhabditomorpha</taxon>
        <taxon>Strongyloidea</taxon>
        <taxon>Ancylostomatidae</taxon>
        <taxon>Ancylostomatinae</taxon>
        <taxon>Ancylostoma</taxon>
    </lineage>
</organism>
<comment type="caution">
    <text evidence="2">The sequence shown here is derived from an EMBL/GenBank/DDBJ whole genome shotgun (WGS) entry which is preliminary data.</text>
</comment>
<protein>
    <submittedName>
        <fullName evidence="2">Uncharacterized protein</fullName>
    </submittedName>
</protein>
<dbReference type="Proteomes" id="UP000024635">
    <property type="component" value="Unassembled WGS sequence"/>
</dbReference>
<evidence type="ECO:0000313" key="3">
    <source>
        <dbReference type="Proteomes" id="UP000024635"/>
    </source>
</evidence>
<proteinExistence type="predicted"/>
<gene>
    <name evidence="2" type="primary">Acey_s0039.g16</name>
    <name evidence="2" type="ORF">Y032_0039g16</name>
</gene>
<keyword evidence="3" id="KW-1185">Reference proteome</keyword>
<feature type="region of interest" description="Disordered" evidence="1">
    <location>
        <begin position="375"/>
        <end position="402"/>
    </location>
</feature>
<evidence type="ECO:0000313" key="2">
    <source>
        <dbReference type="EMBL" id="EYC14792.1"/>
    </source>
</evidence>
<dbReference type="AlphaFoldDB" id="A0A016UIW8"/>
<dbReference type="EMBL" id="JARK01001375">
    <property type="protein sequence ID" value="EYC14792.1"/>
    <property type="molecule type" value="Genomic_DNA"/>
</dbReference>
<feature type="compositionally biased region" description="Low complexity" evidence="1">
    <location>
        <begin position="206"/>
        <end position="219"/>
    </location>
</feature>
<name>A0A016UIW8_9BILA</name>